<comment type="caution">
    <text evidence="8">The sequence shown here is derived from an EMBL/GenBank/DDBJ whole genome shotgun (WGS) entry which is preliminary data.</text>
</comment>
<feature type="transmembrane region" description="Helical" evidence="6">
    <location>
        <begin position="58"/>
        <end position="75"/>
    </location>
</feature>
<evidence type="ECO:0000313" key="9">
    <source>
        <dbReference type="Proteomes" id="UP001157439"/>
    </source>
</evidence>
<dbReference type="PANTHER" id="PTHR36115">
    <property type="entry name" value="PROLINE-RICH ANTIGEN HOMOLOG-RELATED"/>
    <property type="match status" value="1"/>
</dbReference>
<name>A0AA37TNW2_9GAMM</name>
<accession>A0AA37TNW2</accession>
<feature type="domain" description="RDD" evidence="7">
    <location>
        <begin position="1"/>
        <end position="134"/>
    </location>
</feature>
<evidence type="ECO:0000256" key="3">
    <source>
        <dbReference type="ARBA" id="ARBA00022692"/>
    </source>
</evidence>
<gene>
    <name evidence="8" type="ORF">GCM10007894_10850</name>
</gene>
<feature type="transmembrane region" description="Helical" evidence="6">
    <location>
        <begin position="12"/>
        <end position="38"/>
    </location>
</feature>
<dbReference type="GO" id="GO:0005886">
    <property type="term" value="C:plasma membrane"/>
    <property type="evidence" value="ECO:0007669"/>
    <property type="project" value="UniProtKB-SubCell"/>
</dbReference>
<organism evidence="8 9">
    <name type="scientific">Paraferrimonas haliotis</name>
    <dbReference type="NCBI Taxonomy" id="2013866"/>
    <lineage>
        <taxon>Bacteria</taxon>
        <taxon>Pseudomonadati</taxon>
        <taxon>Pseudomonadota</taxon>
        <taxon>Gammaproteobacteria</taxon>
        <taxon>Alteromonadales</taxon>
        <taxon>Ferrimonadaceae</taxon>
        <taxon>Paraferrimonas</taxon>
    </lineage>
</organism>
<evidence type="ECO:0000256" key="4">
    <source>
        <dbReference type="ARBA" id="ARBA00022989"/>
    </source>
</evidence>
<evidence type="ECO:0000256" key="5">
    <source>
        <dbReference type="ARBA" id="ARBA00023136"/>
    </source>
</evidence>
<dbReference type="PANTHER" id="PTHR36115:SF10">
    <property type="entry name" value="RDD DOMAIN-CONTAINING PROTEIN"/>
    <property type="match status" value="1"/>
</dbReference>
<dbReference type="Pfam" id="PF06271">
    <property type="entry name" value="RDD"/>
    <property type="match status" value="1"/>
</dbReference>
<dbReference type="InterPro" id="IPR051791">
    <property type="entry name" value="Pra-immunoreactive"/>
</dbReference>
<keyword evidence="2" id="KW-1003">Cell membrane</keyword>
<proteinExistence type="predicted"/>
<keyword evidence="3 6" id="KW-0812">Transmembrane</keyword>
<evidence type="ECO:0000256" key="2">
    <source>
        <dbReference type="ARBA" id="ARBA00022475"/>
    </source>
</evidence>
<dbReference type="EMBL" id="BSPO01000002">
    <property type="protein sequence ID" value="GLS83108.1"/>
    <property type="molecule type" value="Genomic_DNA"/>
</dbReference>
<sequence>MRRFGAIIYDFLIAVAVYMFAGAIGFAIAAVLSSVGVIDVGEGDLAAAISEQAWLSNLYQAWIAFWVVGFYVWFWSRGGQTLGMRAWRLKVQHVNGQCISLPRAITRFFASLLGLGNLFILLNKDKRALQDTLSETEVVVLSMQANQLKNWNGV</sequence>
<evidence type="ECO:0000256" key="6">
    <source>
        <dbReference type="SAM" id="Phobius"/>
    </source>
</evidence>
<keyword evidence="4 6" id="KW-1133">Transmembrane helix</keyword>
<protein>
    <submittedName>
        <fullName evidence="8">RDD family protein</fullName>
    </submittedName>
</protein>
<evidence type="ECO:0000256" key="1">
    <source>
        <dbReference type="ARBA" id="ARBA00004651"/>
    </source>
</evidence>
<keyword evidence="9" id="KW-1185">Reference proteome</keyword>
<dbReference type="InterPro" id="IPR010432">
    <property type="entry name" value="RDD"/>
</dbReference>
<comment type="subcellular location">
    <subcellularLocation>
        <location evidence="1">Cell membrane</location>
        <topology evidence="1">Multi-pass membrane protein</topology>
    </subcellularLocation>
</comment>
<reference evidence="8 9" key="1">
    <citation type="journal article" date="2014" name="Int. J. Syst. Evol. Microbiol.">
        <title>Complete genome sequence of Corynebacterium casei LMG S-19264T (=DSM 44701T), isolated from a smear-ripened cheese.</title>
        <authorList>
            <consortium name="US DOE Joint Genome Institute (JGI-PGF)"/>
            <person name="Walter F."/>
            <person name="Albersmeier A."/>
            <person name="Kalinowski J."/>
            <person name="Ruckert C."/>
        </authorList>
    </citation>
    <scope>NUCLEOTIDE SEQUENCE [LARGE SCALE GENOMIC DNA]</scope>
    <source>
        <strain evidence="8 9">NBRC 112785</strain>
    </source>
</reference>
<evidence type="ECO:0000259" key="7">
    <source>
        <dbReference type="Pfam" id="PF06271"/>
    </source>
</evidence>
<evidence type="ECO:0000313" key="8">
    <source>
        <dbReference type="EMBL" id="GLS83108.1"/>
    </source>
</evidence>
<keyword evidence="5 6" id="KW-0472">Membrane</keyword>
<dbReference type="AlphaFoldDB" id="A0AA37TNW2"/>
<dbReference type="Proteomes" id="UP001157439">
    <property type="component" value="Unassembled WGS sequence"/>
</dbReference>